<gene>
    <name evidence="5" type="ORF">JBW_00310</name>
</gene>
<dbReference type="InterPro" id="IPR009057">
    <property type="entry name" value="Homeodomain-like_sf"/>
</dbReference>
<keyword evidence="1" id="KW-0805">Transcription regulation</keyword>
<name>I9NJU5_9FIRM</name>
<evidence type="ECO:0000313" key="6">
    <source>
        <dbReference type="Proteomes" id="UP000005361"/>
    </source>
</evidence>
<dbReference type="HOGENOM" id="CLU_000445_88_3_9"/>
<dbReference type="AlphaFoldDB" id="I9NJU5"/>
<evidence type="ECO:0000256" key="3">
    <source>
        <dbReference type="ARBA" id="ARBA00023163"/>
    </source>
</evidence>
<reference evidence="5 6" key="1">
    <citation type="journal article" date="2015" name="Genome Announc.">
        <title>Complete Genome Sequence of Pelosinus fermentans JBW45, a Member of a Remarkably Competitive Group of Negativicutes in the Firmicutes Phylum.</title>
        <authorList>
            <person name="De Leon K.B."/>
            <person name="Utturkar S.M."/>
            <person name="Camilleri L.B."/>
            <person name="Elias D.A."/>
            <person name="Arkin A.P."/>
            <person name="Fields M.W."/>
            <person name="Brown S.D."/>
            <person name="Wall J.D."/>
        </authorList>
    </citation>
    <scope>NUCLEOTIDE SEQUENCE [LARGE SCALE GENOMIC DNA]</scope>
    <source>
        <strain evidence="5 6">JBW45</strain>
    </source>
</reference>
<dbReference type="GO" id="GO:0003700">
    <property type="term" value="F:DNA-binding transcription factor activity"/>
    <property type="evidence" value="ECO:0007669"/>
    <property type="project" value="InterPro"/>
</dbReference>
<evidence type="ECO:0000313" key="5">
    <source>
        <dbReference type="EMBL" id="AJQ25662.1"/>
    </source>
</evidence>
<dbReference type="InterPro" id="IPR020449">
    <property type="entry name" value="Tscrpt_reg_AraC-type_HTH"/>
</dbReference>
<dbReference type="InterPro" id="IPR003313">
    <property type="entry name" value="AraC-bd"/>
</dbReference>
<keyword evidence="3" id="KW-0804">Transcription</keyword>
<dbReference type="Proteomes" id="UP000005361">
    <property type="component" value="Chromosome"/>
</dbReference>
<dbReference type="CDD" id="cd02208">
    <property type="entry name" value="cupin_RmlC-like"/>
    <property type="match status" value="1"/>
</dbReference>
<feature type="domain" description="HTH araC/xylS-type" evidence="4">
    <location>
        <begin position="200"/>
        <end position="298"/>
    </location>
</feature>
<organism evidence="5 6">
    <name type="scientific">Pelosinus fermentans JBW45</name>
    <dbReference type="NCBI Taxonomy" id="1192197"/>
    <lineage>
        <taxon>Bacteria</taxon>
        <taxon>Bacillati</taxon>
        <taxon>Bacillota</taxon>
        <taxon>Negativicutes</taxon>
        <taxon>Selenomonadales</taxon>
        <taxon>Sporomusaceae</taxon>
        <taxon>Pelosinus</taxon>
    </lineage>
</organism>
<dbReference type="OrthoDB" id="9791615at2"/>
<dbReference type="InterPro" id="IPR018060">
    <property type="entry name" value="HTH_AraC"/>
</dbReference>
<dbReference type="PANTHER" id="PTHR43280">
    <property type="entry name" value="ARAC-FAMILY TRANSCRIPTIONAL REGULATOR"/>
    <property type="match status" value="1"/>
</dbReference>
<sequence length="304" mass="35193">MSKQLCKLILDTDRRELEARGTPMFPCGGYFSDLSNNVTGDIPWHWHEEIEVVIVRSGAMHVSLNGMDFTLQKGEGAFINSNVLHSMQIIGDAGCTLNSLVFHANLISGTTESVFEQRYVRPLLDCNILPGVPFYCEIEWQCQAVQCIREATEIYDLDNFGYELLMREKLSRMWYLIVKNMQSLLEQQNRSESQDTVRINAMLDFLHQHFAEPLELQQIAAAANISERECLRCFQKTIRMTPIQYLLKYRVSVSARLLTDTDAPITEICNQIGFDSPSYFSKIFKRFICFTPIAYRKRQRQRLF</sequence>
<dbReference type="Pfam" id="PF02311">
    <property type="entry name" value="AraC_binding"/>
    <property type="match status" value="1"/>
</dbReference>
<reference evidence="6" key="2">
    <citation type="submission" date="2015-02" db="EMBL/GenBank/DDBJ databases">
        <title>Complete Genome Sequence of Pelosinus fermentans JBW45.</title>
        <authorList>
            <person name="De Leon K.B."/>
            <person name="Utturkar S.M."/>
            <person name="Camilleri L.B."/>
            <person name="Arkin A.P."/>
            <person name="Fields M.W."/>
            <person name="Brown S.D."/>
            <person name="Wall J.D."/>
        </authorList>
    </citation>
    <scope>NUCLEOTIDE SEQUENCE [LARGE SCALE GENOMIC DNA]</scope>
    <source>
        <strain evidence="6">JBW45</strain>
    </source>
</reference>
<protein>
    <submittedName>
        <fullName evidence="5">Transcriptional regulator, AraC family</fullName>
    </submittedName>
</protein>
<dbReference type="PANTHER" id="PTHR43280:SF28">
    <property type="entry name" value="HTH-TYPE TRANSCRIPTIONAL ACTIVATOR RHAS"/>
    <property type="match status" value="1"/>
</dbReference>
<evidence type="ECO:0000256" key="1">
    <source>
        <dbReference type="ARBA" id="ARBA00023015"/>
    </source>
</evidence>
<dbReference type="InterPro" id="IPR014710">
    <property type="entry name" value="RmlC-like_jellyroll"/>
</dbReference>
<proteinExistence type="predicted"/>
<dbReference type="Pfam" id="PF12833">
    <property type="entry name" value="HTH_18"/>
    <property type="match status" value="1"/>
</dbReference>
<dbReference type="SUPFAM" id="SSF46689">
    <property type="entry name" value="Homeodomain-like"/>
    <property type="match status" value="2"/>
</dbReference>
<dbReference type="GO" id="GO:0043565">
    <property type="term" value="F:sequence-specific DNA binding"/>
    <property type="evidence" value="ECO:0007669"/>
    <property type="project" value="InterPro"/>
</dbReference>
<dbReference type="KEGG" id="pft:JBW_00310"/>
<evidence type="ECO:0000259" key="4">
    <source>
        <dbReference type="PROSITE" id="PS01124"/>
    </source>
</evidence>
<dbReference type="SUPFAM" id="SSF51182">
    <property type="entry name" value="RmlC-like cupins"/>
    <property type="match status" value="1"/>
</dbReference>
<dbReference type="InterPro" id="IPR011051">
    <property type="entry name" value="RmlC_Cupin_sf"/>
</dbReference>
<dbReference type="SMART" id="SM00342">
    <property type="entry name" value="HTH_ARAC"/>
    <property type="match status" value="1"/>
</dbReference>
<dbReference type="RefSeq" id="WP_007951779.1">
    <property type="nucleotide sequence ID" value="NZ_CP010978.1"/>
</dbReference>
<keyword evidence="2" id="KW-0238">DNA-binding</keyword>
<dbReference type="EMBL" id="CP010978">
    <property type="protein sequence ID" value="AJQ25662.1"/>
    <property type="molecule type" value="Genomic_DNA"/>
</dbReference>
<accession>I9NJU5</accession>
<dbReference type="PROSITE" id="PS01124">
    <property type="entry name" value="HTH_ARAC_FAMILY_2"/>
    <property type="match status" value="1"/>
</dbReference>
<dbReference type="Gene3D" id="2.60.120.10">
    <property type="entry name" value="Jelly Rolls"/>
    <property type="match status" value="1"/>
</dbReference>
<dbReference type="Gene3D" id="1.10.10.60">
    <property type="entry name" value="Homeodomain-like"/>
    <property type="match status" value="2"/>
</dbReference>
<dbReference type="PRINTS" id="PR00032">
    <property type="entry name" value="HTHARAC"/>
</dbReference>
<evidence type="ECO:0000256" key="2">
    <source>
        <dbReference type="ARBA" id="ARBA00023125"/>
    </source>
</evidence>
<dbReference type="STRING" id="1192197.JBW_00310"/>